<gene>
    <name evidence="15" type="ORF">X777_10725</name>
</gene>
<evidence type="ECO:0000259" key="14">
    <source>
        <dbReference type="SMART" id="SM00968"/>
    </source>
</evidence>
<keyword evidence="10" id="KW-0131">Cell cycle</keyword>
<dbReference type="SMART" id="SM00968">
    <property type="entry name" value="SMC_hinge"/>
    <property type="match status" value="1"/>
</dbReference>
<keyword evidence="16" id="KW-1185">Reference proteome</keyword>
<dbReference type="Pfam" id="PF02463">
    <property type="entry name" value="SMC_N"/>
    <property type="match status" value="1"/>
</dbReference>
<evidence type="ECO:0000313" key="16">
    <source>
        <dbReference type="Proteomes" id="UP000053097"/>
    </source>
</evidence>
<evidence type="ECO:0000313" key="15">
    <source>
        <dbReference type="EMBL" id="EZA50532.1"/>
    </source>
</evidence>
<dbReference type="Gene3D" id="1.20.1060.20">
    <property type="match status" value="1"/>
</dbReference>
<dbReference type="InterPro" id="IPR003395">
    <property type="entry name" value="RecF/RecN/SMC_N"/>
</dbReference>
<evidence type="ECO:0000256" key="3">
    <source>
        <dbReference type="ARBA" id="ARBA00022618"/>
    </source>
</evidence>
<feature type="coiled-coil region" evidence="12">
    <location>
        <begin position="532"/>
        <end position="559"/>
    </location>
</feature>
<feature type="compositionally biased region" description="Acidic residues" evidence="13">
    <location>
        <begin position="13"/>
        <end position="27"/>
    </location>
</feature>
<dbReference type="InterPro" id="IPR027417">
    <property type="entry name" value="P-loop_NTPase"/>
</dbReference>
<dbReference type="GO" id="GO:0051301">
    <property type="term" value="P:cell division"/>
    <property type="evidence" value="ECO:0007669"/>
    <property type="project" value="UniProtKB-KW"/>
</dbReference>
<reference evidence="15 16" key="1">
    <citation type="journal article" date="2014" name="Curr. Biol.">
        <title>The genome of the clonal raider ant Cerapachys biroi.</title>
        <authorList>
            <person name="Oxley P.R."/>
            <person name="Ji L."/>
            <person name="Fetter-Pruneda I."/>
            <person name="McKenzie S.K."/>
            <person name="Li C."/>
            <person name="Hu H."/>
            <person name="Zhang G."/>
            <person name="Kronauer D.J."/>
        </authorList>
    </citation>
    <scope>NUCLEOTIDE SEQUENCE [LARGE SCALE GENOMIC DNA]</scope>
</reference>
<evidence type="ECO:0000256" key="4">
    <source>
        <dbReference type="ARBA" id="ARBA00022741"/>
    </source>
</evidence>
<feature type="compositionally biased region" description="Polar residues" evidence="13">
    <location>
        <begin position="1352"/>
        <end position="1361"/>
    </location>
</feature>
<dbReference type="GO" id="GO:0005634">
    <property type="term" value="C:nucleus"/>
    <property type="evidence" value="ECO:0007669"/>
    <property type="project" value="UniProtKB-SubCell"/>
</dbReference>
<evidence type="ECO:0000256" key="5">
    <source>
        <dbReference type="ARBA" id="ARBA00022776"/>
    </source>
</evidence>
<protein>
    <recommendedName>
        <fullName evidence="11">Structural maintenance of chromosomes protein</fullName>
    </recommendedName>
</protein>
<keyword evidence="7 12" id="KW-0175">Coiled coil</keyword>
<dbReference type="Gene3D" id="3.40.50.300">
    <property type="entry name" value="P-loop containing nucleotide triphosphate hydrolases"/>
    <property type="match status" value="2"/>
</dbReference>
<dbReference type="FunFam" id="3.40.50.300:FF:000585">
    <property type="entry name" value="Structural maintenance of chromosomes 4"/>
    <property type="match status" value="1"/>
</dbReference>
<dbReference type="Gene3D" id="1.10.287.1490">
    <property type="match status" value="1"/>
</dbReference>
<dbReference type="EMBL" id="KK107455">
    <property type="protein sequence ID" value="EZA50532.1"/>
    <property type="molecule type" value="Genomic_DNA"/>
</dbReference>
<dbReference type="OMA" id="CPALDNM"/>
<accession>A0A026W383</accession>
<name>A0A026W383_OOCBI</name>
<keyword evidence="6" id="KW-0067">ATP-binding</keyword>
<dbReference type="InterPro" id="IPR010935">
    <property type="entry name" value="SMC_hinge"/>
</dbReference>
<feature type="coiled-coil region" evidence="12">
    <location>
        <begin position="989"/>
        <end position="1023"/>
    </location>
</feature>
<dbReference type="SUPFAM" id="SSF52540">
    <property type="entry name" value="P-loop containing nucleoside triphosphate hydrolases"/>
    <property type="match status" value="1"/>
</dbReference>
<proteinExistence type="inferred from homology"/>
<dbReference type="OrthoDB" id="5575062at2759"/>
<feature type="coiled-coil region" evidence="12">
    <location>
        <begin position="834"/>
        <end position="964"/>
    </location>
</feature>
<dbReference type="GO" id="GO:0016887">
    <property type="term" value="F:ATP hydrolysis activity"/>
    <property type="evidence" value="ECO:0007669"/>
    <property type="project" value="InterPro"/>
</dbReference>
<feature type="domain" description="SMC hinge" evidence="14">
    <location>
        <begin position="590"/>
        <end position="706"/>
    </location>
</feature>
<dbReference type="PANTHER" id="PTHR18937:SF172">
    <property type="entry name" value="STRUCTURAL MAINTENANCE OF CHROMOSOMES PROTEIN"/>
    <property type="match status" value="1"/>
</dbReference>
<evidence type="ECO:0000256" key="1">
    <source>
        <dbReference type="ARBA" id="ARBA00004123"/>
    </source>
</evidence>
<keyword evidence="4" id="KW-0547">Nucleotide-binding</keyword>
<dbReference type="PIRSF" id="PIRSF005719">
    <property type="entry name" value="SMC"/>
    <property type="match status" value="1"/>
</dbReference>
<evidence type="ECO:0000256" key="8">
    <source>
        <dbReference type="ARBA" id="ARBA00023067"/>
    </source>
</evidence>
<evidence type="ECO:0000256" key="7">
    <source>
        <dbReference type="ARBA" id="ARBA00023054"/>
    </source>
</evidence>
<dbReference type="Proteomes" id="UP000053097">
    <property type="component" value="Unassembled WGS sequence"/>
</dbReference>
<dbReference type="STRING" id="2015173.A0A026W383"/>
<dbReference type="InterPro" id="IPR024704">
    <property type="entry name" value="SMC"/>
</dbReference>
<feature type="compositionally biased region" description="Basic and acidic residues" evidence="13">
    <location>
        <begin position="1369"/>
        <end position="1384"/>
    </location>
</feature>
<evidence type="ECO:0000256" key="13">
    <source>
        <dbReference type="SAM" id="MobiDB-lite"/>
    </source>
</evidence>
<evidence type="ECO:0000256" key="6">
    <source>
        <dbReference type="ARBA" id="ARBA00022840"/>
    </source>
</evidence>
<dbReference type="InterPro" id="IPR036277">
    <property type="entry name" value="SMC_hinge_sf"/>
</dbReference>
<keyword evidence="5" id="KW-0498">Mitosis</keyword>
<dbReference type="FunFam" id="1.20.1060.20:FF:000003">
    <property type="entry name" value="Structural maintenance of chromosomes 4"/>
    <property type="match status" value="1"/>
</dbReference>
<feature type="coiled-coil region" evidence="12">
    <location>
        <begin position="412"/>
        <end position="478"/>
    </location>
</feature>
<sequence length="1390" mass="158912">MAREGRNTLNNSTEDDERGEEYDTDEEGGLKVDDEIYIPPPPRVFSEVDTTGPRLMITKIVNVNFKSYAGTQIIGPFHKSFSAIVGPNGSGKSNVIDSMLFVFGYRASKIRSKKISVLIHNSSQHSHINSCTVSVHFHRIIDKSEEEYEAIPDTEFVISRTAFKDSTSYYEHNKKKVQFKEIAKLLRSHGVDLDHNRFLILQGEVEQIAMMKPKGQNENDTGMLEFLEDIIGTFRYKEPLEKLADKIETLTERRVEKLHRLRVVQKEKEALEEPMQDAVQYLKMENVIIRLQHQLYHCKRSEAVKELSEHVARNDVLNKELEELMDDMKSIRAQKEEKTKTIKEKIKKWDALQRQKDEATTKFDKVRKRDESLHAEMVETNKRRKANMASTKTEKSKLEELLKVPENNTKGIEECERLIETHTKNREKEEASLATLMAGLREKTEPLLNERSELEKELITLRKNVDQAKAAYDIAQSELELYTSVEKVEKEKLEDLRGSLEKTASTTAGTPEERRKQLSLFDTKIPVTKRSLKQAQGELDEVKAREAEMTGQLKKLRITFEEQRSAMQASKSRNRILDSLMREKREGRIPGIFGRLGDLGAIDAKYDVAVSTACGPLDNIVVDTVATAQTCITYLRQHDIGRATFIPLEKQQRFLSKCRQKIQTPENVHRLFDLVKVEDERVLPAFYYGLQDTLVAQDLDQATRIAYGRTRYRVVTQKGELIELSGTMSGGGRTVLRGRMGQKVVRNEPSSADIEELRSQLDSVFEECNKLRTKQQPLEQQIHTLSTALKDMTVDKNKFSIEVQTLREQEPSLRAQFEAQEKKVAESVSDPREVAQLEKAVEKAKSHLDEVQTSSASVERAVERINKKIDDISGNRVRDQQTKITQLTKSVDKTKAEICRLQVAIKTAERNVKKTEKHIETLESDVHACEERLRDIQKEKSELEERAKVILNELKELNESLAERDDVVSSFKNELNALQTREDKIKATKIDLDQKLHESRKLLKELQQMIPECNRKIAELKLRAVPQETLEPLRDLTEEQVEQLDSKVVILNLQKAKKKLPELVPNMQIIADYEEKDALYIRRAADLEEVTLTRNKMRDIFETARRCRVQEFLHGFSLITTKLKEMYQMITLGGDAELELVDSLDPFSEGIVFSVRPPKKSWKSIGNLSGGEKTLSSLALVFALHHYKPTPLYFMDEIDAALDFKNVSIVGNYIKERTKNAQFIIISLRSNMFELADYLVGIYKTFNCTKSITLNLGRYYENNDIAPPTQCTSKSAYAASQKPQASSQRSQVSSRKENTAPATNNNNNKKAKAASLNGEKLPSPARNNAKEITDEEQPEIDRLGLPDLAVCSTPQKTSSQRRSSRIARKSTEEKKEGTNKEPVTKKRKLL</sequence>
<dbReference type="SUPFAM" id="SSF75553">
    <property type="entry name" value="Smc hinge domain"/>
    <property type="match status" value="1"/>
</dbReference>
<evidence type="ECO:0000256" key="9">
    <source>
        <dbReference type="ARBA" id="ARBA00023242"/>
    </source>
</evidence>
<comment type="similarity">
    <text evidence="2">Belongs to the SMC family. SMC4 subfamily.</text>
</comment>
<dbReference type="FunFam" id="3.40.50.300:FF:000481">
    <property type="entry name" value="Structural maintenance of chromosomes 4"/>
    <property type="match status" value="1"/>
</dbReference>
<feature type="compositionally biased region" description="Low complexity" evidence="13">
    <location>
        <begin position="1286"/>
        <end position="1308"/>
    </location>
</feature>
<dbReference type="Gene3D" id="3.30.70.1620">
    <property type="match status" value="1"/>
</dbReference>
<evidence type="ECO:0000256" key="12">
    <source>
        <dbReference type="SAM" id="Coils"/>
    </source>
</evidence>
<feature type="region of interest" description="Disordered" evidence="13">
    <location>
        <begin position="1274"/>
        <end position="1390"/>
    </location>
</feature>
<evidence type="ECO:0000256" key="11">
    <source>
        <dbReference type="PIRNR" id="PIRNR005719"/>
    </source>
</evidence>
<feature type="region of interest" description="Disordered" evidence="13">
    <location>
        <begin position="1"/>
        <end position="33"/>
    </location>
</feature>
<keyword evidence="9 11" id="KW-0539">Nucleus</keyword>
<keyword evidence="8" id="KW-0226">DNA condensation</keyword>
<organism evidence="15 16">
    <name type="scientific">Ooceraea biroi</name>
    <name type="common">Clonal raider ant</name>
    <name type="synonym">Cerapachys biroi</name>
    <dbReference type="NCBI Taxonomy" id="2015173"/>
    <lineage>
        <taxon>Eukaryota</taxon>
        <taxon>Metazoa</taxon>
        <taxon>Ecdysozoa</taxon>
        <taxon>Arthropoda</taxon>
        <taxon>Hexapoda</taxon>
        <taxon>Insecta</taxon>
        <taxon>Pterygota</taxon>
        <taxon>Neoptera</taxon>
        <taxon>Endopterygota</taxon>
        <taxon>Hymenoptera</taxon>
        <taxon>Apocrita</taxon>
        <taxon>Aculeata</taxon>
        <taxon>Formicoidea</taxon>
        <taxon>Formicidae</taxon>
        <taxon>Dorylinae</taxon>
        <taxon>Ooceraea</taxon>
    </lineage>
</organism>
<dbReference type="GO" id="GO:0007076">
    <property type="term" value="P:mitotic chromosome condensation"/>
    <property type="evidence" value="ECO:0007669"/>
    <property type="project" value="TreeGrafter"/>
</dbReference>
<feature type="coiled-coil region" evidence="12">
    <location>
        <begin position="307"/>
        <end position="348"/>
    </location>
</feature>
<dbReference type="Pfam" id="PF06470">
    <property type="entry name" value="SMC_hinge"/>
    <property type="match status" value="1"/>
</dbReference>
<evidence type="ECO:0000256" key="10">
    <source>
        <dbReference type="ARBA" id="ARBA00023306"/>
    </source>
</evidence>
<comment type="subcellular location">
    <subcellularLocation>
        <location evidence="1 11">Nucleus</location>
    </subcellularLocation>
</comment>
<dbReference type="GO" id="GO:0005524">
    <property type="term" value="F:ATP binding"/>
    <property type="evidence" value="ECO:0007669"/>
    <property type="project" value="UniProtKB-KW"/>
</dbReference>
<evidence type="ECO:0000256" key="2">
    <source>
        <dbReference type="ARBA" id="ARBA00006005"/>
    </source>
</evidence>
<keyword evidence="3" id="KW-0132">Cell division</keyword>
<dbReference type="PANTHER" id="PTHR18937">
    <property type="entry name" value="STRUCTURAL MAINTENANCE OF CHROMOSOMES SMC FAMILY MEMBER"/>
    <property type="match status" value="1"/>
</dbReference>
<dbReference type="GO" id="GO:0000796">
    <property type="term" value="C:condensin complex"/>
    <property type="evidence" value="ECO:0007669"/>
    <property type="project" value="TreeGrafter"/>
</dbReference>